<proteinExistence type="predicted"/>
<protein>
    <submittedName>
        <fullName evidence="3">DUF6268 family outer membrane beta-barrel protein</fullName>
    </submittedName>
</protein>
<evidence type="ECO:0000313" key="3">
    <source>
        <dbReference type="EMBL" id="WPU92025.1"/>
    </source>
</evidence>
<gene>
    <name evidence="3" type="ORF">SNE25_22150</name>
</gene>
<dbReference type="InterPro" id="IPR046235">
    <property type="entry name" value="DUF6268"/>
</dbReference>
<accession>A0ABZ0TFS2</accession>
<dbReference type="Proteomes" id="UP001324380">
    <property type="component" value="Chromosome"/>
</dbReference>
<dbReference type="EMBL" id="CP139558">
    <property type="protein sequence ID" value="WPU92025.1"/>
    <property type="molecule type" value="Genomic_DNA"/>
</dbReference>
<reference evidence="3 4" key="1">
    <citation type="submission" date="2023-11" db="EMBL/GenBank/DDBJ databases">
        <title>Analysis of the Genomes of Mucilaginibacter gossypii cycad 4 and M. sabulilitoris SNA2: microbes with the potential for plant growth promotion.</title>
        <authorList>
            <person name="Hirsch A.M."/>
            <person name="Humm E."/>
            <person name="Rubbi M."/>
            <person name="Del Vecchio G."/>
            <person name="Ha S.M."/>
            <person name="Pellegrini M."/>
            <person name="Gunsalus R.P."/>
        </authorList>
    </citation>
    <scope>NUCLEOTIDE SEQUENCE [LARGE SCALE GENOMIC DNA]</scope>
    <source>
        <strain evidence="3 4">SNA2</strain>
    </source>
</reference>
<name>A0ABZ0TFS2_9SPHI</name>
<keyword evidence="1" id="KW-0732">Signal</keyword>
<feature type="signal peptide" evidence="1">
    <location>
        <begin position="1"/>
        <end position="23"/>
    </location>
</feature>
<organism evidence="3 4">
    <name type="scientific">Mucilaginibacter sabulilitoris</name>
    <dbReference type="NCBI Taxonomy" id="1173583"/>
    <lineage>
        <taxon>Bacteria</taxon>
        <taxon>Pseudomonadati</taxon>
        <taxon>Bacteroidota</taxon>
        <taxon>Sphingobacteriia</taxon>
        <taxon>Sphingobacteriales</taxon>
        <taxon>Sphingobacteriaceae</taxon>
        <taxon>Mucilaginibacter</taxon>
    </lineage>
</organism>
<sequence>MKKGILYLIVVIALLSFKLSAQAQQNTPVEQSAPAPASIQLGSFEADYTYSPFTVNGKKMNIQQVNGALTLPVYKKMQNGKLDFFLAGVGYSGLFLSGAGSQYGGTKFHAISVPLTFQKAFSPKYALLVSVVPTLSSDLKDISGEDILYSGAAMLKIRTSDKFSYSVGAAFSKQFFGTVLVPIVGIDWNISDKLSFSGTLPISEKLKYQLSGKSSMGINWDLGIGGGSYRLSKKMNSDYFQVQQFKSTLFYNYMLAKNFSVEIAAGYNFTQQLDLYSKDQKVNWVPFNDINKRVPLAELKKTGIAVQTGINYRF</sequence>
<dbReference type="Pfam" id="PF19783">
    <property type="entry name" value="DUF6268"/>
    <property type="match status" value="1"/>
</dbReference>
<keyword evidence="4" id="KW-1185">Reference proteome</keyword>
<evidence type="ECO:0000259" key="2">
    <source>
        <dbReference type="Pfam" id="PF19783"/>
    </source>
</evidence>
<feature type="chain" id="PRO_5046960116" evidence="1">
    <location>
        <begin position="24"/>
        <end position="314"/>
    </location>
</feature>
<evidence type="ECO:0000313" key="4">
    <source>
        <dbReference type="Proteomes" id="UP001324380"/>
    </source>
</evidence>
<evidence type="ECO:0000256" key="1">
    <source>
        <dbReference type="SAM" id="SignalP"/>
    </source>
</evidence>
<feature type="domain" description="DUF6268" evidence="2">
    <location>
        <begin position="49"/>
        <end position="281"/>
    </location>
</feature>
<dbReference type="RefSeq" id="WP_321561191.1">
    <property type="nucleotide sequence ID" value="NZ_CP139558.1"/>
</dbReference>